<dbReference type="InterPro" id="IPR008011">
    <property type="entry name" value="Complex1_LYR_dom"/>
</dbReference>
<dbReference type="AlphaFoldDB" id="A0A2G9HLX8"/>
<organism evidence="2 3">
    <name type="scientific">Handroanthus impetiginosus</name>
    <dbReference type="NCBI Taxonomy" id="429701"/>
    <lineage>
        <taxon>Eukaryota</taxon>
        <taxon>Viridiplantae</taxon>
        <taxon>Streptophyta</taxon>
        <taxon>Embryophyta</taxon>
        <taxon>Tracheophyta</taxon>
        <taxon>Spermatophyta</taxon>
        <taxon>Magnoliopsida</taxon>
        <taxon>eudicotyledons</taxon>
        <taxon>Gunneridae</taxon>
        <taxon>Pentapetalae</taxon>
        <taxon>asterids</taxon>
        <taxon>lamiids</taxon>
        <taxon>Lamiales</taxon>
        <taxon>Bignoniaceae</taxon>
        <taxon>Crescentiina</taxon>
        <taxon>Tabebuia alliance</taxon>
        <taxon>Handroanthus</taxon>
    </lineage>
</organism>
<dbReference type="OrthoDB" id="74240at2759"/>
<comment type="caution">
    <text evidence="2">The sequence shown here is derived from an EMBL/GenBank/DDBJ whole genome shotgun (WGS) entry which is preliminary data.</text>
</comment>
<reference evidence="3" key="1">
    <citation type="journal article" date="2018" name="Gigascience">
        <title>Genome assembly of the Pink Ipe (Handroanthus impetiginosus, Bignoniaceae), a highly valued, ecologically keystone Neotropical timber forest tree.</title>
        <authorList>
            <person name="Silva-Junior O.B."/>
            <person name="Grattapaglia D."/>
            <person name="Novaes E."/>
            <person name="Collevatti R.G."/>
        </authorList>
    </citation>
    <scope>NUCLEOTIDE SEQUENCE [LARGE SCALE GENOMIC DNA]</scope>
    <source>
        <strain evidence="3">cv. UFG-1</strain>
    </source>
</reference>
<dbReference type="GO" id="GO:0005739">
    <property type="term" value="C:mitochondrion"/>
    <property type="evidence" value="ECO:0007669"/>
    <property type="project" value="GOC"/>
</dbReference>
<keyword evidence="3" id="KW-1185">Reference proteome</keyword>
<feature type="domain" description="Complex 1 LYR protein" evidence="1">
    <location>
        <begin position="73"/>
        <end position="134"/>
    </location>
</feature>
<dbReference type="GO" id="GO:0034551">
    <property type="term" value="P:mitochondrial respiratory chain complex III assembly"/>
    <property type="evidence" value="ECO:0007669"/>
    <property type="project" value="InterPro"/>
</dbReference>
<dbReference type="PANTHER" id="PTHR47484:SF1">
    <property type="entry name" value="COMPLEX 1 PROTEIN CONTAINING PROTEIN, EXPRESSED"/>
    <property type="match status" value="1"/>
</dbReference>
<dbReference type="PANTHER" id="PTHR47484">
    <property type="entry name" value="COMPLEX 1 PROTEIN CONTAINING PROTEIN, EXPRESSED"/>
    <property type="match status" value="1"/>
</dbReference>
<gene>
    <name evidence="2" type="ORF">CDL12_08800</name>
</gene>
<protein>
    <submittedName>
        <fullName evidence="2">NADH:ubiquinone oxidoreductase, NDUFA6/B14 subunit</fullName>
    </submittedName>
</protein>
<evidence type="ECO:0000313" key="2">
    <source>
        <dbReference type="EMBL" id="PIN18538.1"/>
    </source>
</evidence>
<keyword evidence="2" id="KW-0830">Ubiquinone</keyword>
<dbReference type="InterPro" id="IPR045298">
    <property type="entry name" value="Complex1_LYR_LYRM7"/>
</dbReference>
<evidence type="ECO:0000313" key="3">
    <source>
        <dbReference type="Proteomes" id="UP000231279"/>
    </source>
</evidence>
<dbReference type="EMBL" id="NKXS01001446">
    <property type="protein sequence ID" value="PIN18538.1"/>
    <property type="molecule type" value="Genomic_DNA"/>
</dbReference>
<dbReference type="CDD" id="cd20267">
    <property type="entry name" value="Complex1_LYR_LYRM7"/>
    <property type="match status" value="1"/>
</dbReference>
<name>A0A2G9HLX8_9LAMI</name>
<proteinExistence type="predicted"/>
<sequence>MIFKLQNYRTIGAAVGHLRDTRILPNVHHRILHNGPDTVDELLDRHLVKNDTKHLDDDENELLTRRRLTSTRREALSLYRDIIRATRFFMWPDSRGVLWRDVLRENARKEFEEARFERDPEVVTRLLIGGRDAVQAALDKLVEKQKQQIENERNDSHRR</sequence>
<dbReference type="Pfam" id="PF05347">
    <property type="entry name" value="Complex1_LYR"/>
    <property type="match status" value="1"/>
</dbReference>
<dbReference type="Proteomes" id="UP000231279">
    <property type="component" value="Unassembled WGS sequence"/>
</dbReference>
<accession>A0A2G9HLX8</accession>
<evidence type="ECO:0000259" key="1">
    <source>
        <dbReference type="Pfam" id="PF05347"/>
    </source>
</evidence>